<dbReference type="SUPFAM" id="SSF82153">
    <property type="entry name" value="FAS1 domain"/>
    <property type="match status" value="4"/>
</dbReference>
<reference evidence="3 4" key="1">
    <citation type="journal article" date="2006" name="Int. J. Syst. Evol. Microbiol.">
        <title>Costertonia aggregata gen. nov., sp. nov., a mesophilic marine bacterium of the family Flavobacteriaceae, isolated from a mature biofilm.</title>
        <authorList>
            <person name="Kwon K.K."/>
            <person name="Lee Y.K."/>
            <person name="Lee H.K."/>
        </authorList>
    </citation>
    <scope>NUCLEOTIDE SEQUENCE [LARGE SCALE GENOMIC DNA]</scope>
    <source>
        <strain evidence="3 4">KCCM 42265</strain>
    </source>
</reference>
<dbReference type="AlphaFoldDB" id="A0A7H9AUF2"/>
<dbReference type="InterPro" id="IPR036378">
    <property type="entry name" value="FAS1_dom_sf"/>
</dbReference>
<gene>
    <name evidence="3" type="ORF">HYG79_17630</name>
</gene>
<dbReference type="InterPro" id="IPR000782">
    <property type="entry name" value="FAS1_domain"/>
</dbReference>
<keyword evidence="1" id="KW-0732">Signal</keyword>
<evidence type="ECO:0000313" key="4">
    <source>
        <dbReference type="Proteomes" id="UP000509302"/>
    </source>
</evidence>
<dbReference type="InterPro" id="IPR050904">
    <property type="entry name" value="Adhesion/Biosynth-related"/>
</dbReference>
<dbReference type="GO" id="GO:0005615">
    <property type="term" value="C:extracellular space"/>
    <property type="evidence" value="ECO:0007669"/>
    <property type="project" value="TreeGrafter"/>
</dbReference>
<proteinExistence type="predicted"/>
<feature type="domain" description="FAS1" evidence="2">
    <location>
        <begin position="198"/>
        <end position="341"/>
    </location>
</feature>
<protein>
    <submittedName>
        <fullName evidence="3">Fasciclin domain-containing protein</fullName>
    </submittedName>
</protein>
<name>A0A7H9AUF2_9FLAO</name>
<dbReference type="PANTHER" id="PTHR10900:SF77">
    <property type="entry name" value="FI19380P1"/>
    <property type="match status" value="1"/>
</dbReference>
<dbReference type="PROSITE" id="PS51257">
    <property type="entry name" value="PROKAR_LIPOPROTEIN"/>
    <property type="match status" value="1"/>
</dbReference>
<dbReference type="SMART" id="SM00554">
    <property type="entry name" value="FAS1"/>
    <property type="match status" value="4"/>
</dbReference>
<evidence type="ECO:0000313" key="3">
    <source>
        <dbReference type="EMBL" id="QLG47099.1"/>
    </source>
</evidence>
<dbReference type="Proteomes" id="UP000509302">
    <property type="component" value="Chromosome"/>
</dbReference>
<feature type="signal peptide" evidence="1">
    <location>
        <begin position="1"/>
        <end position="25"/>
    </location>
</feature>
<dbReference type="PROSITE" id="PS50213">
    <property type="entry name" value="FAS1"/>
    <property type="match status" value="4"/>
</dbReference>
<feature type="domain" description="FAS1" evidence="2">
    <location>
        <begin position="358"/>
        <end position="501"/>
    </location>
</feature>
<accession>A0A7H9AUF2</accession>
<evidence type="ECO:0000259" key="2">
    <source>
        <dbReference type="PROSITE" id="PS50213"/>
    </source>
</evidence>
<dbReference type="RefSeq" id="WP_179243377.1">
    <property type="nucleotide sequence ID" value="NZ_CP058595.1"/>
</dbReference>
<organism evidence="3 4">
    <name type="scientific">Costertonia aggregata</name>
    <dbReference type="NCBI Taxonomy" id="343403"/>
    <lineage>
        <taxon>Bacteria</taxon>
        <taxon>Pseudomonadati</taxon>
        <taxon>Bacteroidota</taxon>
        <taxon>Flavobacteriia</taxon>
        <taxon>Flavobacteriales</taxon>
        <taxon>Flavobacteriaceae</taxon>
        <taxon>Costertonia</taxon>
    </lineage>
</organism>
<evidence type="ECO:0000256" key="1">
    <source>
        <dbReference type="SAM" id="SignalP"/>
    </source>
</evidence>
<dbReference type="KEGG" id="cagg:HYG79_17630"/>
<feature type="chain" id="PRO_5028865328" evidence="1">
    <location>
        <begin position="26"/>
        <end position="669"/>
    </location>
</feature>
<dbReference type="FunFam" id="2.30.180.10:FF:000032">
    <property type="entry name" value="Fasciclin domain-containing protein, putative"/>
    <property type="match status" value="2"/>
</dbReference>
<feature type="domain" description="FAS1" evidence="2">
    <location>
        <begin position="42"/>
        <end position="186"/>
    </location>
</feature>
<dbReference type="PANTHER" id="PTHR10900">
    <property type="entry name" value="PERIOSTIN-RELATED"/>
    <property type="match status" value="1"/>
</dbReference>
<dbReference type="Gene3D" id="2.30.180.10">
    <property type="entry name" value="FAS1 domain"/>
    <property type="match status" value="4"/>
</dbReference>
<dbReference type="Pfam" id="PF02469">
    <property type="entry name" value="Fasciclin"/>
    <property type="match status" value="4"/>
</dbReference>
<keyword evidence="4" id="KW-1185">Reference proteome</keyword>
<sequence length="669" mass="73356">MKNLTKLNRMLLCIGALLIFSCSKNDDSPNGGDTQDGLEEQRPNIVELAGSVSVLSDLVEALEMADTGLTETLSANGAKTIFAPTNDAFDDFFKELDGYTSLKDFDEASEKQLLTQILKYHVVGTTKAFSSDLSDAKAFTTLQGEDIRVAINVDVFIQDKTNVDAKVVSADNEASNGVVHIIDKIMLPQTVIDTFFPKPTLIELVKETPNLSLLLEAMQKANLVETLNGEGPFTIFAPTNAAIEDLFTALGDGFNGFEDFDNVIEVELLSRILKYHVLPGNITAADLEPGNVPTLLTDNSIEIIASGNGFIIGDASEVDANITFMDNMASNGVIHGIDKILIPTEVQDFLEELGQVQEKTIKELVEENNDFSFLKEALQITGLLDVLDQDGPFTVFAPSNEALGSLLPLLGGDFNTIGDFDTEFEVDLLRDVLTYHLFSGRLTSSDLFIGEIPTLSGNNKIEIMFENGNYVLRDVTQLNASFLLTDIMAKNGVIHSIDRLLLPKSVLDDISNEANQVLLDFLARQDNLTDAFRVLSLVGSSLNNLLENEFTFFLPTNAAFLDLFDELEDFDSIADFNTAEEIELLVTLLKYHCVETGKINSGAFTDMQILPTAQGETLQINIDGSVFVQDKTEKMAKVTAPDKNILKGVIHVVDKVLLPQEIRNKLLLQ</sequence>
<dbReference type="EMBL" id="CP058595">
    <property type="protein sequence ID" value="QLG47099.1"/>
    <property type="molecule type" value="Genomic_DNA"/>
</dbReference>
<feature type="domain" description="FAS1" evidence="2">
    <location>
        <begin position="515"/>
        <end position="657"/>
    </location>
</feature>